<keyword evidence="2" id="KW-0812">Transmembrane</keyword>
<feature type="region of interest" description="Disordered" evidence="1">
    <location>
        <begin position="33"/>
        <end position="52"/>
    </location>
</feature>
<keyword evidence="2" id="KW-0472">Membrane</keyword>
<keyword evidence="4" id="KW-1185">Reference proteome</keyword>
<evidence type="ECO:0000313" key="3">
    <source>
        <dbReference type="EMBL" id="VZO37750.1"/>
    </source>
</evidence>
<feature type="transmembrane region" description="Helical" evidence="2">
    <location>
        <begin position="6"/>
        <end position="28"/>
    </location>
</feature>
<evidence type="ECO:0000256" key="1">
    <source>
        <dbReference type="SAM" id="MobiDB-lite"/>
    </source>
</evidence>
<dbReference type="RefSeq" id="WP_156741451.1">
    <property type="nucleotide sequence ID" value="NZ_CACRYJ010000036.1"/>
</dbReference>
<dbReference type="Proteomes" id="UP000419743">
    <property type="component" value="Unassembled WGS sequence"/>
</dbReference>
<dbReference type="EMBL" id="CACRYJ010000036">
    <property type="protein sequence ID" value="VZO37750.1"/>
    <property type="molecule type" value="Genomic_DNA"/>
</dbReference>
<evidence type="ECO:0000313" key="4">
    <source>
        <dbReference type="Proteomes" id="UP000419743"/>
    </source>
</evidence>
<proteinExistence type="predicted"/>
<evidence type="ECO:0000256" key="2">
    <source>
        <dbReference type="SAM" id="Phobius"/>
    </source>
</evidence>
<sequence length="52" mass="5519">MALGTWWLLAVMCLAILGAGVWVVAALFPRARDARAGKTSDFSADGRNEDAP</sequence>
<name>A0A7M4DKQ9_9MICO</name>
<dbReference type="AlphaFoldDB" id="A0A7M4DKQ9"/>
<comment type="caution">
    <text evidence="3">The sequence shown here is derived from an EMBL/GenBank/DDBJ whole genome shotgun (WGS) entry which is preliminary data.</text>
</comment>
<organism evidence="3 4">
    <name type="scientific">Occultella aeris</name>
    <dbReference type="NCBI Taxonomy" id="2761496"/>
    <lineage>
        <taxon>Bacteria</taxon>
        <taxon>Bacillati</taxon>
        <taxon>Actinomycetota</taxon>
        <taxon>Actinomycetes</taxon>
        <taxon>Micrococcales</taxon>
        <taxon>Ruaniaceae</taxon>
        <taxon>Occultella</taxon>
    </lineage>
</organism>
<reference evidence="3 4" key="1">
    <citation type="submission" date="2019-11" db="EMBL/GenBank/DDBJ databases">
        <authorList>
            <person name="Criscuolo A."/>
        </authorList>
    </citation>
    <scope>NUCLEOTIDE SEQUENCE [LARGE SCALE GENOMIC DNA]</scope>
    <source>
        <strain evidence="3">CIP111667</strain>
    </source>
</reference>
<gene>
    <name evidence="3" type="ORF">HALOF300_02723</name>
</gene>
<keyword evidence="2" id="KW-1133">Transmembrane helix</keyword>
<accession>A0A7M4DKQ9</accession>
<protein>
    <submittedName>
        <fullName evidence="3">Uncharacterized protein</fullName>
    </submittedName>
</protein>